<dbReference type="InParanoid" id="B9RIF8"/>
<dbReference type="eggNOG" id="ENOG502S8HQ">
    <property type="taxonomic scope" value="Eukaryota"/>
</dbReference>
<reference evidence="3" key="1">
    <citation type="journal article" date="2010" name="Nat. Biotechnol.">
        <title>Draft genome sequence of the oilseed species Ricinus communis.</title>
        <authorList>
            <person name="Chan A.P."/>
            <person name="Crabtree J."/>
            <person name="Zhao Q."/>
            <person name="Lorenzi H."/>
            <person name="Orvis J."/>
            <person name="Puiu D."/>
            <person name="Melake-Berhan A."/>
            <person name="Jones K.M."/>
            <person name="Redman J."/>
            <person name="Chen G."/>
            <person name="Cahoon E.B."/>
            <person name="Gedil M."/>
            <person name="Stanke M."/>
            <person name="Haas B.J."/>
            <person name="Wortman J.R."/>
            <person name="Fraser-Liggett C.M."/>
            <person name="Ravel J."/>
            <person name="Rabinowicz P.D."/>
        </authorList>
    </citation>
    <scope>NUCLEOTIDE SEQUENCE [LARGE SCALE GENOMIC DNA]</scope>
    <source>
        <strain evidence="3">cv. Hale</strain>
    </source>
</reference>
<name>B9RIF8_RICCO</name>
<feature type="coiled-coil region" evidence="1">
    <location>
        <begin position="19"/>
        <end position="82"/>
    </location>
</feature>
<evidence type="ECO:0000313" key="2">
    <source>
        <dbReference type="EMBL" id="EEF48930.1"/>
    </source>
</evidence>
<dbReference type="EMBL" id="EQ973781">
    <property type="protein sequence ID" value="EEF48930.1"/>
    <property type="molecule type" value="Genomic_DNA"/>
</dbReference>
<evidence type="ECO:0000313" key="3">
    <source>
        <dbReference type="Proteomes" id="UP000008311"/>
    </source>
</evidence>
<keyword evidence="3" id="KW-1185">Reference proteome</keyword>
<dbReference type="AlphaFoldDB" id="B9RIF8"/>
<protein>
    <submittedName>
        <fullName evidence="2">Uncharacterized protein</fullName>
    </submittedName>
</protein>
<organism evidence="2 3">
    <name type="scientific">Ricinus communis</name>
    <name type="common">Castor bean</name>
    <dbReference type="NCBI Taxonomy" id="3988"/>
    <lineage>
        <taxon>Eukaryota</taxon>
        <taxon>Viridiplantae</taxon>
        <taxon>Streptophyta</taxon>
        <taxon>Embryophyta</taxon>
        <taxon>Tracheophyta</taxon>
        <taxon>Spermatophyta</taxon>
        <taxon>Magnoliopsida</taxon>
        <taxon>eudicotyledons</taxon>
        <taxon>Gunneridae</taxon>
        <taxon>Pentapetalae</taxon>
        <taxon>rosids</taxon>
        <taxon>fabids</taxon>
        <taxon>Malpighiales</taxon>
        <taxon>Euphorbiaceae</taxon>
        <taxon>Acalyphoideae</taxon>
        <taxon>Acalypheae</taxon>
        <taxon>Ricinus</taxon>
    </lineage>
</organism>
<evidence type="ECO:0000256" key="1">
    <source>
        <dbReference type="SAM" id="Coils"/>
    </source>
</evidence>
<proteinExistence type="predicted"/>
<dbReference type="Proteomes" id="UP000008311">
    <property type="component" value="Unassembled WGS sequence"/>
</dbReference>
<accession>B9RIF8</accession>
<keyword evidence="1" id="KW-0175">Coiled coil</keyword>
<gene>
    <name evidence="2" type="ORF">RCOM_1578740</name>
</gene>
<sequence length="86" mass="10095">MEGSSGTSYNASAKKILELETLQKQHEEKTRKIQKLKGQIESVKLHLEKKRKEVSEEKMENFKILSVKYNNLRDEYNALLAEKTRK</sequence>